<evidence type="ECO:0000256" key="1">
    <source>
        <dbReference type="ARBA" id="ARBA00004123"/>
    </source>
</evidence>
<organism evidence="9 10">
    <name type="scientific">Phyllosticta capitalensis</name>
    <dbReference type="NCBI Taxonomy" id="121624"/>
    <lineage>
        <taxon>Eukaryota</taxon>
        <taxon>Fungi</taxon>
        <taxon>Dikarya</taxon>
        <taxon>Ascomycota</taxon>
        <taxon>Pezizomycotina</taxon>
        <taxon>Dothideomycetes</taxon>
        <taxon>Dothideomycetes incertae sedis</taxon>
        <taxon>Botryosphaeriales</taxon>
        <taxon>Phyllostictaceae</taxon>
        <taxon>Phyllosticta</taxon>
    </lineage>
</organism>
<evidence type="ECO:0000313" key="10">
    <source>
        <dbReference type="Proteomes" id="UP001492380"/>
    </source>
</evidence>
<dbReference type="Pfam" id="PF01399">
    <property type="entry name" value="PCI"/>
    <property type="match status" value="1"/>
</dbReference>
<evidence type="ECO:0000256" key="6">
    <source>
        <dbReference type="ARBA" id="ARBA00023242"/>
    </source>
</evidence>
<evidence type="ECO:0000256" key="5">
    <source>
        <dbReference type="ARBA" id="ARBA00022790"/>
    </source>
</evidence>
<dbReference type="Gene3D" id="1.25.40.570">
    <property type="match status" value="1"/>
</dbReference>
<dbReference type="SMART" id="SM00088">
    <property type="entry name" value="PINT"/>
    <property type="match status" value="1"/>
</dbReference>
<evidence type="ECO:0000256" key="2">
    <source>
        <dbReference type="ARBA" id="ARBA00004496"/>
    </source>
</evidence>
<comment type="subcellular location">
    <subcellularLocation>
        <location evidence="2">Cytoplasm</location>
    </subcellularLocation>
    <subcellularLocation>
        <location evidence="1">Nucleus</location>
    </subcellularLocation>
</comment>
<dbReference type="PANTHER" id="PTHR14145">
    <property type="entry name" value="26S PROTESOME SUBUNIT 6"/>
    <property type="match status" value="1"/>
</dbReference>
<evidence type="ECO:0000256" key="4">
    <source>
        <dbReference type="ARBA" id="ARBA00022490"/>
    </source>
</evidence>
<dbReference type="PANTHER" id="PTHR14145:SF2">
    <property type="entry name" value="COP9 SIGNALOSOME COMPLEX SUBUNIT 1"/>
    <property type="match status" value="1"/>
</dbReference>
<dbReference type="InterPro" id="IPR045135">
    <property type="entry name" value="Rpn7_N"/>
</dbReference>
<keyword evidence="10" id="KW-1185">Reference proteome</keyword>
<evidence type="ECO:0000313" key="9">
    <source>
        <dbReference type="EMBL" id="KAK8235651.1"/>
    </source>
</evidence>
<feature type="coiled-coil region" evidence="7">
    <location>
        <begin position="105"/>
        <end position="132"/>
    </location>
</feature>
<gene>
    <name evidence="9" type="ORF">HDK90DRAFT_465988</name>
</gene>
<dbReference type="EMBL" id="JBBWRZ010000005">
    <property type="protein sequence ID" value="KAK8235651.1"/>
    <property type="molecule type" value="Genomic_DNA"/>
</dbReference>
<comment type="caution">
    <text evidence="9">The sequence shown here is derived from an EMBL/GenBank/DDBJ whole genome shotgun (WGS) entry which is preliminary data.</text>
</comment>
<dbReference type="Pfam" id="PF10602">
    <property type="entry name" value="RPN7"/>
    <property type="match status" value="1"/>
</dbReference>
<comment type="similarity">
    <text evidence="3">Belongs to the CSN1 family.</text>
</comment>
<dbReference type="PROSITE" id="PS50250">
    <property type="entry name" value="PCI"/>
    <property type="match status" value="1"/>
</dbReference>
<dbReference type="Proteomes" id="UP001492380">
    <property type="component" value="Unassembled WGS sequence"/>
</dbReference>
<proteinExistence type="inferred from homology"/>
<evidence type="ECO:0000256" key="7">
    <source>
        <dbReference type="SAM" id="Coils"/>
    </source>
</evidence>
<accession>A0ABR1YQR7</accession>
<keyword evidence="5" id="KW-0736">Signalosome</keyword>
<reference evidence="9 10" key="1">
    <citation type="submission" date="2024-04" db="EMBL/GenBank/DDBJ databases">
        <title>Phyllosticta paracitricarpa is synonymous to the EU quarantine fungus P. citricarpa based on phylogenomic analyses.</title>
        <authorList>
            <consortium name="Lawrence Berkeley National Laboratory"/>
            <person name="Van Ingen-Buijs V.A."/>
            <person name="Van Westerhoven A.C."/>
            <person name="Haridas S."/>
            <person name="Skiadas P."/>
            <person name="Martin F."/>
            <person name="Groenewald J.Z."/>
            <person name="Crous P.W."/>
            <person name="Seidl M.F."/>
        </authorList>
    </citation>
    <scope>NUCLEOTIDE SEQUENCE [LARGE SCALE GENOMIC DNA]</scope>
    <source>
        <strain evidence="9 10">CBS 123374</strain>
    </source>
</reference>
<keyword evidence="4" id="KW-0963">Cytoplasm</keyword>
<evidence type="ECO:0000256" key="3">
    <source>
        <dbReference type="ARBA" id="ARBA00008793"/>
    </source>
</evidence>
<evidence type="ECO:0000259" key="8">
    <source>
        <dbReference type="PROSITE" id="PS50250"/>
    </source>
</evidence>
<feature type="domain" description="PCI" evidence="8">
    <location>
        <begin position="237"/>
        <end position="408"/>
    </location>
</feature>
<keyword evidence="6" id="KW-0539">Nucleus</keyword>
<dbReference type="InterPro" id="IPR000717">
    <property type="entry name" value="PCI_dom"/>
</dbReference>
<name>A0ABR1YQR7_9PEZI</name>
<keyword evidence="7" id="KW-0175">Coiled coil</keyword>
<dbReference type="InterPro" id="IPR019585">
    <property type="entry name" value="Rpn7/CSN1"/>
</dbReference>
<protein>
    <submittedName>
        <fullName evidence="9">COP9 signalosome-like protein complex subunit 1</fullName>
    </submittedName>
</protein>
<sequence length="478" mass="54048">MAPNVEESAFFKDARAQGRPVTKDPPKFDFESYLSNYEGRTRLERLLLIGSTSTYLSTDALRTAVFEARSGKDIDMYNILTDRLHSVDPSDGLGVPDTMWLERKTKEVKAEMEALEGQLKQYKNNLIKESIRVWPIMGYDDLGQFYTSIGDHNSAMKAFARERDYCTSTQHVADMSLKQIYSGIQSRSWTSVHSNVAKIQPMSLKAEDKAKMEPICAAVMGLSHLSSGNFREAARQFLSVHPSFMTAEPQAGIKWQHQVLTGNDIAVYGGLCALASMDRSELRSNVLENKNFRDFLELEPHVRRAISQFCSTKYTQCLEILEAYRTDYLLDLYLHGCVKDLYSQIRSKSIVEYFVPFSCVTLEEMEKAFASTGGVSMEDELVEMIQRGVLNARINLVERTLVAPPTDPRTEAHADALRMAEDYERALRLRLLRINMLSEGLVVRQPQNQHQSSASFNHGQAGDLQGVSYIGPMNQEPF</sequence>
<dbReference type="SUPFAM" id="SSF46785">
    <property type="entry name" value="Winged helix' DNA-binding domain"/>
    <property type="match status" value="1"/>
</dbReference>
<dbReference type="InterPro" id="IPR036390">
    <property type="entry name" value="WH_DNA-bd_sf"/>
</dbReference>